<keyword evidence="1" id="KW-1133">Transmembrane helix</keyword>
<dbReference type="InterPro" id="IPR025324">
    <property type="entry name" value="DUF4230"/>
</dbReference>
<organism evidence="2">
    <name type="scientific">uncultured Paludibacter sp</name>
    <dbReference type="NCBI Taxonomy" id="497635"/>
    <lineage>
        <taxon>Bacteria</taxon>
        <taxon>Pseudomonadati</taxon>
        <taxon>Bacteroidota</taxon>
        <taxon>Bacteroidia</taxon>
        <taxon>Bacteroidales</taxon>
        <taxon>Paludibacteraceae</taxon>
        <taxon>Paludibacter</taxon>
        <taxon>environmental samples</taxon>
    </lineage>
</organism>
<proteinExistence type="predicted"/>
<protein>
    <recommendedName>
        <fullName evidence="3">DUF4230 domain-containing protein</fullName>
    </recommendedName>
</protein>
<evidence type="ECO:0000313" key="2">
    <source>
        <dbReference type="EMBL" id="VBB47348.1"/>
    </source>
</evidence>
<sequence length="243" mass="28013">MNKKIKQITRILLALTVLVVIGYLYSVFIKPNYGGTNIIGVLLLGLALGGLIAFLIFKLYAADRKEKKIIESSHTVVESMRKVFKIVCAEGQFHEIYNYEETKKLFKIIPSTKKALVIVQAKVMIGYDFEKCVWEKDEENRKIRIVSFPEPEILSLEPEFKYYYFEEDLFNLISREDLHKIQDAGKKQVMEAALNSDLKKIAALQMKTMLTEVISANRWGLENVEKIDMLPSIISPRSKEEKK</sequence>
<evidence type="ECO:0000256" key="1">
    <source>
        <dbReference type="SAM" id="Phobius"/>
    </source>
</evidence>
<keyword evidence="1" id="KW-0472">Membrane</keyword>
<gene>
    <name evidence="2" type="ORF">TRIP_D420170</name>
</gene>
<evidence type="ECO:0008006" key="3">
    <source>
        <dbReference type="Google" id="ProtNLM"/>
    </source>
</evidence>
<name>A0A653AH50_9BACT</name>
<keyword evidence="1" id="KW-0812">Transmembrane</keyword>
<feature type="transmembrane region" description="Helical" evidence="1">
    <location>
        <begin position="12"/>
        <end position="29"/>
    </location>
</feature>
<dbReference type="EMBL" id="UPXZ01000037">
    <property type="protein sequence ID" value="VBB47348.1"/>
    <property type="molecule type" value="Genomic_DNA"/>
</dbReference>
<dbReference type="AlphaFoldDB" id="A0A653AH50"/>
<feature type="transmembrane region" description="Helical" evidence="1">
    <location>
        <begin position="35"/>
        <end position="57"/>
    </location>
</feature>
<dbReference type="Pfam" id="PF14014">
    <property type="entry name" value="DUF4230"/>
    <property type="match status" value="1"/>
</dbReference>
<reference evidence="2" key="1">
    <citation type="submission" date="2018-07" db="EMBL/GenBank/DDBJ databases">
        <authorList>
            <consortium name="Genoscope - CEA"/>
            <person name="William W."/>
        </authorList>
    </citation>
    <scope>NUCLEOTIDE SEQUENCE</scope>
    <source>
        <strain evidence="2">IK1</strain>
    </source>
</reference>
<accession>A0A653AH50</accession>